<dbReference type="RefSeq" id="XP_039141957.1">
    <property type="nucleotide sequence ID" value="XM_039286023.1"/>
</dbReference>
<dbReference type="Proteomes" id="UP001515500">
    <property type="component" value="Chromosome 2"/>
</dbReference>
<gene>
    <name evidence="3" type="primary">LOC120279156</name>
</gene>
<feature type="domain" description="Endonuclease/exonuclease/phosphatase" evidence="1">
    <location>
        <begin position="9"/>
        <end position="229"/>
    </location>
</feature>
<dbReference type="Gene3D" id="3.60.10.10">
    <property type="entry name" value="Endonuclease/exonuclease/phosphatase"/>
    <property type="match status" value="1"/>
</dbReference>
<keyword evidence="2" id="KW-1185">Reference proteome</keyword>
<dbReference type="GeneID" id="120279156"/>
<organism evidence="2 3">
    <name type="scientific">Dioscorea cayennensis subsp. rotundata</name>
    <name type="common">White Guinea yam</name>
    <name type="synonym">Dioscorea rotundata</name>
    <dbReference type="NCBI Taxonomy" id="55577"/>
    <lineage>
        <taxon>Eukaryota</taxon>
        <taxon>Viridiplantae</taxon>
        <taxon>Streptophyta</taxon>
        <taxon>Embryophyta</taxon>
        <taxon>Tracheophyta</taxon>
        <taxon>Spermatophyta</taxon>
        <taxon>Magnoliopsida</taxon>
        <taxon>Liliopsida</taxon>
        <taxon>Dioscoreales</taxon>
        <taxon>Dioscoreaceae</taxon>
        <taxon>Dioscorea</taxon>
    </lineage>
</organism>
<dbReference type="SUPFAM" id="SSF56219">
    <property type="entry name" value="DNase I-like"/>
    <property type="match status" value="1"/>
</dbReference>
<sequence length="564" mass="64401">MISKKLCCWNCRGLSSRDTCARIFRLIHQDKLSILCLVETRANSDRISKFCSKLSKSWDWAAILADGFSGGILVCWKKGIGQVTPIATSRRVLHILISSSYFKNTIISVVYNSCRFQSQCSVWYELSKISSLHLPWLIIGDFNSILSPSDHKGGRFYYYSRKALFFRDFIDSNNLFNLNSSGPPFTWCNNQRGLARRWARLDRCLVNLEWSSLFKNCTLKHLSRSCSDHSPLLLSIFANDSRSRNLFRFENFWFDYTDCHSVVFEALRSPVHDSPLHAFSHLLSRTRFKLSNWKSSGLNSVEIALAQTETEINSLEQLDSSTDIQDRLSVLYSKLAAIQRQLSIKWAQRARLLWVSDGDKNTSFFHNSARIRDHHNYISQISDSFGNIYSNHSSIEQAFMTFYTNLWSCPASTDFINILEALPNDLPSITADVGHHLIRMVTKDEIFQALLDLPTGNYCFTSSNQSSKSQSMPSNLPFTMLSADNLNIRRILHLSSLISQLLYNNCEPVIWRFSHAISNINNLLRLKLEDSISSIRRNLEFLGPRCEGVDGAPALEATQDSRVG</sequence>
<dbReference type="GO" id="GO:0003824">
    <property type="term" value="F:catalytic activity"/>
    <property type="evidence" value="ECO:0007669"/>
    <property type="project" value="InterPro"/>
</dbReference>
<dbReference type="AlphaFoldDB" id="A0AB40CTW8"/>
<protein>
    <submittedName>
        <fullName evidence="3">Uncharacterized protein LOC120279156</fullName>
    </submittedName>
</protein>
<evidence type="ECO:0000313" key="3">
    <source>
        <dbReference type="RefSeq" id="XP_039141957.1"/>
    </source>
</evidence>
<evidence type="ECO:0000259" key="1">
    <source>
        <dbReference type="Pfam" id="PF03372"/>
    </source>
</evidence>
<evidence type="ECO:0000313" key="2">
    <source>
        <dbReference type="Proteomes" id="UP001515500"/>
    </source>
</evidence>
<dbReference type="InterPro" id="IPR005135">
    <property type="entry name" value="Endo/exonuclease/phosphatase"/>
</dbReference>
<dbReference type="Pfam" id="PF03372">
    <property type="entry name" value="Exo_endo_phos"/>
    <property type="match status" value="1"/>
</dbReference>
<dbReference type="InterPro" id="IPR036691">
    <property type="entry name" value="Endo/exonu/phosph_ase_sf"/>
</dbReference>
<proteinExistence type="predicted"/>
<dbReference type="PANTHER" id="PTHR33710:SF79">
    <property type="entry name" value="OS06G0205337 PROTEIN"/>
    <property type="match status" value="1"/>
</dbReference>
<reference evidence="3" key="1">
    <citation type="submission" date="2025-08" db="UniProtKB">
        <authorList>
            <consortium name="RefSeq"/>
        </authorList>
    </citation>
    <scope>IDENTIFICATION</scope>
</reference>
<name>A0AB40CTW8_DIOCR</name>
<dbReference type="PANTHER" id="PTHR33710">
    <property type="entry name" value="BNAC02G09200D PROTEIN"/>
    <property type="match status" value="1"/>
</dbReference>
<accession>A0AB40CTW8</accession>